<dbReference type="EMBL" id="CP035494">
    <property type="protein sequence ID" value="QAY59814.1"/>
    <property type="molecule type" value="Genomic_DNA"/>
</dbReference>
<sequence>MLETSARLFRLLSLLQSKPHWPGAELAQRLNVSTRTVRNDIECLRRLGYPVDARHGSAGGYRLSAGANMPPLLFDDDEAVATTIALATVGTSQMAGMGESAQRALAKLEQVIPSHVRAKVAALRTATQVPVPSTRGADPAIVDAETLTAVAMAIQEHEWLRFDYVRFSANGSAEEPASRRVEPYRLVSWRGRWYLVAFDLERDDWRTFRLDRMQPRARTFRPFPPRELPADASTLVLRGVAGAGWRVHARIVVHAPAKEVLSRIDPTVGVVEVLDEHTSALATGADGYETIAVYIGMLGLDFTVKDPPELVAHIDLLAGRYRAAVEAATR</sequence>
<dbReference type="InterPro" id="IPR018356">
    <property type="entry name" value="Tscrpt_reg_HTH_DeoR_CS"/>
</dbReference>
<dbReference type="GO" id="GO:0003677">
    <property type="term" value="F:DNA binding"/>
    <property type="evidence" value="ECO:0007669"/>
    <property type="project" value="UniProtKB-KW"/>
</dbReference>
<dbReference type="OrthoDB" id="8555652at2"/>
<dbReference type="PANTHER" id="PTHR34580">
    <property type="match status" value="1"/>
</dbReference>
<dbReference type="InterPro" id="IPR051534">
    <property type="entry name" value="CBASS_pafABC_assoc_protein"/>
</dbReference>
<dbReference type="Pfam" id="PF08279">
    <property type="entry name" value="HTH_11"/>
    <property type="match status" value="1"/>
</dbReference>
<dbReference type="InterPro" id="IPR026881">
    <property type="entry name" value="WYL_dom"/>
</dbReference>
<dbReference type="PANTHER" id="PTHR34580:SF3">
    <property type="entry name" value="PROTEIN PAFB"/>
    <property type="match status" value="1"/>
</dbReference>
<dbReference type="InterPro" id="IPR036388">
    <property type="entry name" value="WH-like_DNA-bd_sf"/>
</dbReference>
<feature type="domain" description="HTH deoR-type" evidence="4">
    <location>
        <begin position="4"/>
        <end position="59"/>
    </location>
</feature>
<dbReference type="GO" id="GO:0003700">
    <property type="term" value="F:DNA-binding transcription factor activity"/>
    <property type="evidence" value="ECO:0007669"/>
    <property type="project" value="InterPro"/>
</dbReference>
<dbReference type="AlphaFoldDB" id="A0A4P6ECM6"/>
<evidence type="ECO:0000313" key="6">
    <source>
        <dbReference type="Proteomes" id="UP000293995"/>
    </source>
</evidence>
<accession>A0A4P6ECM6</accession>
<evidence type="ECO:0000256" key="1">
    <source>
        <dbReference type="ARBA" id="ARBA00023015"/>
    </source>
</evidence>
<evidence type="ECO:0000259" key="4">
    <source>
        <dbReference type="PROSITE" id="PS51000"/>
    </source>
</evidence>
<dbReference type="InterPro" id="IPR001034">
    <property type="entry name" value="DeoR_HTH"/>
</dbReference>
<keyword evidence="2" id="KW-0238">DNA-binding</keyword>
<protein>
    <submittedName>
        <fullName evidence="5">YafY family transcriptional regulator</fullName>
    </submittedName>
</protein>
<dbReference type="SUPFAM" id="SSF46785">
    <property type="entry name" value="Winged helix' DNA-binding domain"/>
    <property type="match status" value="1"/>
</dbReference>
<dbReference type="KEGG" id="mprt:ET475_07290"/>
<proteinExistence type="predicted"/>
<dbReference type="PROSITE" id="PS52050">
    <property type="entry name" value="WYL"/>
    <property type="match status" value="1"/>
</dbReference>
<name>A0A4P6ECM6_9MICO</name>
<dbReference type="InterPro" id="IPR036390">
    <property type="entry name" value="WH_DNA-bd_sf"/>
</dbReference>
<keyword evidence="6" id="KW-1185">Reference proteome</keyword>
<reference evidence="5 6" key="1">
    <citation type="submission" date="2019-01" db="EMBL/GenBank/DDBJ databases">
        <title>Genome sequencing of strain DFW100M-13.</title>
        <authorList>
            <person name="Heo J."/>
            <person name="Kim S.-J."/>
            <person name="Kim J.-S."/>
            <person name="Hong S.-B."/>
            <person name="Kwon S.-W."/>
        </authorList>
    </citation>
    <scope>NUCLEOTIDE SEQUENCE [LARGE SCALE GENOMIC DNA]</scope>
    <source>
        <strain evidence="5 6">DFW100M-13</strain>
    </source>
</reference>
<keyword evidence="1" id="KW-0805">Transcription regulation</keyword>
<evidence type="ECO:0000256" key="2">
    <source>
        <dbReference type="ARBA" id="ARBA00023125"/>
    </source>
</evidence>
<dbReference type="PROSITE" id="PS00894">
    <property type="entry name" value="HTH_DEOR_1"/>
    <property type="match status" value="1"/>
</dbReference>
<dbReference type="Gene3D" id="1.10.10.10">
    <property type="entry name" value="Winged helix-like DNA-binding domain superfamily/Winged helix DNA-binding domain"/>
    <property type="match status" value="1"/>
</dbReference>
<dbReference type="Proteomes" id="UP000293995">
    <property type="component" value="Chromosome"/>
</dbReference>
<dbReference type="Pfam" id="PF13280">
    <property type="entry name" value="WYL"/>
    <property type="match status" value="1"/>
</dbReference>
<evidence type="ECO:0000256" key="3">
    <source>
        <dbReference type="ARBA" id="ARBA00023163"/>
    </source>
</evidence>
<keyword evidence="3" id="KW-0804">Transcription</keyword>
<dbReference type="InterPro" id="IPR013196">
    <property type="entry name" value="HTH_11"/>
</dbReference>
<dbReference type="PROSITE" id="PS51000">
    <property type="entry name" value="HTH_DEOR_2"/>
    <property type="match status" value="1"/>
</dbReference>
<gene>
    <name evidence="5" type="ORF">ET475_07290</name>
</gene>
<dbReference type="RefSeq" id="WP_129387946.1">
    <property type="nucleotide sequence ID" value="NZ_CP035494.1"/>
</dbReference>
<organism evidence="5 6">
    <name type="scientific">Microbacterium protaetiae</name>
    <dbReference type="NCBI Taxonomy" id="2509458"/>
    <lineage>
        <taxon>Bacteria</taxon>
        <taxon>Bacillati</taxon>
        <taxon>Actinomycetota</taxon>
        <taxon>Actinomycetes</taxon>
        <taxon>Micrococcales</taxon>
        <taxon>Microbacteriaceae</taxon>
        <taxon>Microbacterium</taxon>
    </lineage>
</organism>
<evidence type="ECO:0000313" key="5">
    <source>
        <dbReference type="EMBL" id="QAY59814.1"/>
    </source>
</evidence>